<proteinExistence type="predicted"/>
<dbReference type="Gene3D" id="3.40.50.720">
    <property type="entry name" value="NAD(P)-binding Rossmann-like Domain"/>
    <property type="match status" value="1"/>
</dbReference>
<dbReference type="InterPro" id="IPR036291">
    <property type="entry name" value="NAD(P)-bd_dom_sf"/>
</dbReference>
<dbReference type="SUPFAM" id="SSF51735">
    <property type="entry name" value="NAD(P)-binding Rossmann-fold domains"/>
    <property type="match status" value="1"/>
</dbReference>
<sequence length="163" mass="17309">MNHDTVIIGGRGAGETLAEELANESGEVAFLGDDHRAVERAAAAGADARVVDLKTGTALDREGLDGPDVVIVASHEDGRNLLVAQLVRIRRANRVIALVNDPENVDAFVDAGVEPVCASTALASALDRKRHGEEVFETEESSEDHKWSTNENERLRSDGGGDA</sequence>
<feature type="compositionally biased region" description="Basic and acidic residues" evidence="1">
    <location>
        <begin position="143"/>
        <end position="163"/>
    </location>
</feature>
<name>A0A7D5K2C6_9EURY</name>
<gene>
    <name evidence="3" type="ORF">HUG10_14860</name>
</gene>
<evidence type="ECO:0000259" key="2">
    <source>
        <dbReference type="Pfam" id="PF02254"/>
    </source>
</evidence>
<accession>A0A7D5K2C6</accession>
<organism evidence="3 4">
    <name type="scientific">Halorarum halophilum</name>
    <dbReference type="NCBI Taxonomy" id="2743090"/>
    <lineage>
        <taxon>Archaea</taxon>
        <taxon>Methanobacteriati</taxon>
        <taxon>Methanobacteriota</taxon>
        <taxon>Stenosarchaea group</taxon>
        <taxon>Halobacteria</taxon>
        <taxon>Halobacteriales</taxon>
        <taxon>Haloferacaceae</taxon>
        <taxon>Halorarum</taxon>
    </lineage>
</organism>
<dbReference type="KEGG" id="halg:HUG10_14860"/>
<evidence type="ECO:0000313" key="4">
    <source>
        <dbReference type="Proteomes" id="UP000509750"/>
    </source>
</evidence>
<dbReference type="Proteomes" id="UP000509750">
    <property type="component" value="Chromosome"/>
</dbReference>
<dbReference type="GeneID" id="56030139"/>
<dbReference type="EMBL" id="CP058529">
    <property type="protein sequence ID" value="QLG28741.1"/>
    <property type="molecule type" value="Genomic_DNA"/>
</dbReference>
<keyword evidence="4" id="KW-1185">Reference proteome</keyword>
<dbReference type="InterPro" id="IPR003148">
    <property type="entry name" value="RCK_N"/>
</dbReference>
<dbReference type="OrthoDB" id="289108at2157"/>
<reference evidence="3 4" key="1">
    <citation type="submission" date="2020-07" db="EMBL/GenBank/DDBJ databases">
        <title>Gai3-2, isolated from salt lake.</title>
        <authorList>
            <person name="Cui H."/>
            <person name="Shi X."/>
        </authorList>
    </citation>
    <scope>NUCLEOTIDE SEQUENCE [LARGE SCALE GENOMIC DNA]</scope>
    <source>
        <strain evidence="3 4">Gai3-2</strain>
    </source>
</reference>
<evidence type="ECO:0000256" key="1">
    <source>
        <dbReference type="SAM" id="MobiDB-lite"/>
    </source>
</evidence>
<feature type="domain" description="RCK N-terminal" evidence="2">
    <location>
        <begin position="6"/>
        <end position="116"/>
    </location>
</feature>
<evidence type="ECO:0000313" key="3">
    <source>
        <dbReference type="EMBL" id="QLG28741.1"/>
    </source>
</evidence>
<protein>
    <submittedName>
        <fullName evidence="3">NAD-binding protein</fullName>
    </submittedName>
</protein>
<dbReference type="RefSeq" id="WP_179170315.1">
    <property type="nucleotide sequence ID" value="NZ_CP058529.1"/>
</dbReference>
<feature type="region of interest" description="Disordered" evidence="1">
    <location>
        <begin position="129"/>
        <end position="163"/>
    </location>
</feature>
<dbReference type="GO" id="GO:0006813">
    <property type="term" value="P:potassium ion transport"/>
    <property type="evidence" value="ECO:0007669"/>
    <property type="project" value="InterPro"/>
</dbReference>
<dbReference type="AlphaFoldDB" id="A0A7D5K2C6"/>
<dbReference type="Pfam" id="PF02254">
    <property type="entry name" value="TrkA_N"/>
    <property type="match status" value="1"/>
</dbReference>